<accession>A0A6A6LDU4</accession>
<reference evidence="1 2" key="1">
    <citation type="journal article" date="2020" name="Mol. Plant">
        <title>The Chromosome-Based Rubber Tree Genome Provides New Insights into Spurge Genome Evolution and Rubber Biosynthesis.</title>
        <authorList>
            <person name="Liu J."/>
            <person name="Shi C."/>
            <person name="Shi C.C."/>
            <person name="Li W."/>
            <person name="Zhang Q.J."/>
            <person name="Zhang Y."/>
            <person name="Li K."/>
            <person name="Lu H.F."/>
            <person name="Shi C."/>
            <person name="Zhu S.T."/>
            <person name="Xiao Z.Y."/>
            <person name="Nan H."/>
            <person name="Yue Y."/>
            <person name="Zhu X.G."/>
            <person name="Wu Y."/>
            <person name="Hong X.N."/>
            <person name="Fan G.Y."/>
            <person name="Tong Y."/>
            <person name="Zhang D."/>
            <person name="Mao C.L."/>
            <person name="Liu Y.L."/>
            <person name="Hao S.J."/>
            <person name="Liu W.Q."/>
            <person name="Lv M.Q."/>
            <person name="Zhang H.B."/>
            <person name="Liu Y."/>
            <person name="Hu-Tang G.R."/>
            <person name="Wang J.P."/>
            <person name="Wang J.H."/>
            <person name="Sun Y.H."/>
            <person name="Ni S.B."/>
            <person name="Chen W.B."/>
            <person name="Zhang X.C."/>
            <person name="Jiao Y.N."/>
            <person name="Eichler E.E."/>
            <person name="Li G.H."/>
            <person name="Liu X."/>
            <person name="Gao L.Z."/>
        </authorList>
    </citation>
    <scope>NUCLEOTIDE SEQUENCE [LARGE SCALE GENOMIC DNA]</scope>
    <source>
        <strain evidence="2">cv. GT1</strain>
        <tissue evidence="1">Leaf</tissue>
    </source>
</reference>
<sequence>MRQPKPCFRCGEKYFPCHQCRQKSVMAVEIEDDGAAAFQLQNQVVLEVEEVWHEVLFLYKCRHQEVIGDEANENQNIVDEGEVDDIEADDPEEELDAYEALDLAGDDDEASLLSHSCILASYLSLVLF</sequence>
<evidence type="ECO:0000313" key="1">
    <source>
        <dbReference type="EMBL" id="KAF2298263.1"/>
    </source>
</evidence>
<proteinExistence type="predicted"/>
<evidence type="ECO:0000313" key="2">
    <source>
        <dbReference type="Proteomes" id="UP000467840"/>
    </source>
</evidence>
<dbReference type="AlphaFoldDB" id="A0A6A6LDU4"/>
<gene>
    <name evidence="1" type="ORF">GH714_020928</name>
</gene>
<dbReference type="EMBL" id="JAAGAX010000011">
    <property type="protein sequence ID" value="KAF2298263.1"/>
    <property type="molecule type" value="Genomic_DNA"/>
</dbReference>
<protein>
    <submittedName>
        <fullName evidence="1">Uncharacterized protein</fullName>
    </submittedName>
</protein>
<comment type="caution">
    <text evidence="1">The sequence shown here is derived from an EMBL/GenBank/DDBJ whole genome shotgun (WGS) entry which is preliminary data.</text>
</comment>
<dbReference type="Proteomes" id="UP000467840">
    <property type="component" value="Chromosome 1"/>
</dbReference>
<organism evidence="1 2">
    <name type="scientific">Hevea brasiliensis</name>
    <name type="common">Para rubber tree</name>
    <name type="synonym">Siphonia brasiliensis</name>
    <dbReference type="NCBI Taxonomy" id="3981"/>
    <lineage>
        <taxon>Eukaryota</taxon>
        <taxon>Viridiplantae</taxon>
        <taxon>Streptophyta</taxon>
        <taxon>Embryophyta</taxon>
        <taxon>Tracheophyta</taxon>
        <taxon>Spermatophyta</taxon>
        <taxon>Magnoliopsida</taxon>
        <taxon>eudicotyledons</taxon>
        <taxon>Gunneridae</taxon>
        <taxon>Pentapetalae</taxon>
        <taxon>rosids</taxon>
        <taxon>fabids</taxon>
        <taxon>Malpighiales</taxon>
        <taxon>Euphorbiaceae</taxon>
        <taxon>Crotonoideae</taxon>
        <taxon>Micrandreae</taxon>
        <taxon>Hevea</taxon>
    </lineage>
</organism>
<keyword evidence="2" id="KW-1185">Reference proteome</keyword>
<name>A0A6A6LDU4_HEVBR</name>